<evidence type="ECO:0000313" key="1">
    <source>
        <dbReference type="EMBL" id="SFV91086.1"/>
    </source>
</evidence>
<protein>
    <submittedName>
        <fullName evidence="1">Uncharacterized protein</fullName>
    </submittedName>
</protein>
<proteinExistence type="predicted"/>
<name>A0A1W1EB66_9ZZZZ</name>
<sequence length="51" mass="5801">MVTPKTNLTGTPTEQTDTRVLQVVYRVDKKPDFPLYVGEMLDVFIKTTKGK</sequence>
<dbReference type="AlphaFoldDB" id="A0A1W1EB66"/>
<reference evidence="1" key="1">
    <citation type="submission" date="2016-10" db="EMBL/GenBank/DDBJ databases">
        <authorList>
            <person name="de Groot N.N."/>
        </authorList>
    </citation>
    <scope>NUCLEOTIDE SEQUENCE</scope>
</reference>
<dbReference type="EMBL" id="FPIB01000027">
    <property type="protein sequence ID" value="SFV91086.1"/>
    <property type="molecule type" value="Genomic_DNA"/>
</dbReference>
<organism evidence="1">
    <name type="scientific">hydrothermal vent metagenome</name>
    <dbReference type="NCBI Taxonomy" id="652676"/>
    <lineage>
        <taxon>unclassified sequences</taxon>
        <taxon>metagenomes</taxon>
        <taxon>ecological metagenomes</taxon>
    </lineage>
</organism>
<accession>A0A1W1EB66</accession>
<gene>
    <name evidence="1" type="ORF">MNB_SV-4-640</name>
</gene>